<dbReference type="FunFam" id="3.40.250.10:FF:000035">
    <property type="entry name" value="Thiosulfate sulfurtransferase"/>
    <property type="match status" value="1"/>
</dbReference>
<dbReference type="Pfam" id="PF00581">
    <property type="entry name" value="Rhodanese"/>
    <property type="match status" value="2"/>
</dbReference>
<dbReference type="AlphaFoldDB" id="A0A366EID1"/>
<sequence length="276" mass="31317">MKTIIDTDWLSEHVHDENLRIIDCRFSLGNPAEGRERYKESHIPGAVFFDLEKDLSGYVKKHGGRHPLPNMKNFLRKVEDVGIDNDTTVVIYDEKEGAFAGRCWWLFQYIGHEKVYILNGGFAAWKKAGGKTESTVPVFPLKSYRPSFNETIAASLDEVRSIANGDRDIPLIDSRSRERYLGHEEPIDRIPGHIPGAVNLPWTDGVTEGYFIQGEQQNDRFAHLNKDEPVIVYCGSGVTATPNFIALKEAGFHTVKLYVGSYSDWVSYENHKVEKE</sequence>
<name>A0A366EID1_9BACI</name>
<evidence type="ECO:0000313" key="4">
    <source>
        <dbReference type="EMBL" id="RBP02181.1"/>
    </source>
</evidence>
<evidence type="ECO:0000259" key="3">
    <source>
        <dbReference type="PROSITE" id="PS50206"/>
    </source>
</evidence>
<dbReference type="SUPFAM" id="SSF52821">
    <property type="entry name" value="Rhodanese/Cell cycle control phosphatase"/>
    <property type="match status" value="2"/>
</dbReference>
<proteinExistence type="predicted"/>
<comment type="caution">
    <text evidence="4">The sequence shown here is derived from an EMBL/GenBank/DDBJ whole genome shotgun (WGS) entry which is preliminary data.</text>
</comment>
<evidence type="ECO:0000256" key="1">
    <source>
        <dbReference type="ARBA" id="ARBA00022679"/>
    </source>
</evidence>
<dbReference type="Proteomes" id="UP000252118">
    <property type="component" value="Unassembled WGS sequence"/>
</dbReference>
<dbReference type="OrthoDB" id="9770030at2"/>
<evidence type="ECO:0000256" key="2">
    <source>
        <dbReference type="ARBA" id="ARBA00022737"/>
    </source>
</evidence>
<dbReference type="CDD" id="cd01449">
    <property type="entry name" value="TST_Repeat_2"/>
    <property type="match status" value="1"/>
</dbReference>
<dbReference type="InterPro" id="IPR045078">
    <property type="entry name" value="TST/MPST-like"/>
</dbReference>
<evidence type="ECO:0000313" key="5">
    <source>
        <dbReference type="Proteomes" id="UP000252118"/>
    </source>
</evidence>
<dbReference type="InterPro" id="IPR001763">
    <property type="entry name" value="Rhodanese-like_dom"/>
</dbReference>
<dbReference type="RefSeq" id="WP_113970780.1">
    <property type="nucleotide sequence ID" value="NZ_QNRJ01000017.1"/>
</dbReference>
<dbReference type="PANTHER" id="PTHR11364">
    <property type="entry name" value="THIOSULFATE SULFERTANSFERASE"/>
    <property type="match status" value="1"/>
</dbReference>
<dbReference type="GO" id="GO:0004792">
    <property type="term" value="F:thiosulfate-cyanide sulfurtransferase activity"/>
    <property type="evidence" value="ECO:0007669"/>
    <property type="project" value="InterPro"/>
</dbReference>
<reference evidence="4 5" key="1">
    <citation type="submission" date="2018-06" db="EMBL/GenBank/DDBJ databases">
        <title>Freshwater and sediment microbial communities from various areas in North America, analyzing microbe dynamics in response to fracking.</title>
        <authorList>
            <person name="Lamendella R."/>
        </authorList>
    </citation>
    <scope>NUCLEOTIDE SEQUENCE [LARGE SCALE GENOMIC DNA]</scope>
    <source>
        <strain evidence="4 5">97B</strain>
    </source>
</reference>
<protein>
    <submittedName>
        <fullName evidence="4">Thiosulfate/3-mercaptopyruvate sulfurtransferase</fullName>
    </submittedName>
</protein>
<feature type="domain" description="Rhodanese" evidence="3">
    <location>
        <begin position="15"/>
        <end position="134"/>
    </location>
</feature>
<organism evidence="4 5">
    <name type="scientific">Rossellomorea aquimaris</name>
    <dbReference type="NCBI Taxonomy" id="189382"/>
    <lineage>
        <taxon>Bacteria</taxon>
        <taxon>Bacillati</taxon>
        <taxon>Bacillota</taxon>
        <taxon>Bacilli</taxon>
        <taxon>Bacillales</taxon>
        <taxon>Bacillaceae</taxon>
        <taxon>Rossellomorea</taxon>
    </lineage>
</organism>
<keyword evidence="1 4" id="KW-0808">Transferase</keyword>
<dbReference type="CDD" id="cd01448">
    <property type="entry name" value="TST_Repeat_1"/>
    <property type="match status" value="1"/>
</dbReference>
<dbReference type="PROSITE" id="PS50206">
    <property type="entry name" value="RHODANESE_3"/>
    <property type="match status" value="2"/>
</dbReference>
<dbReference type="InterPro" id="IPR001307">
    <property type="entry name" value="Thiosulphate_STrfase_CS"/>
</dbReference>
<dbReference type="EMBL" id="QNRJ01000017">
    <property type="protein sequence ID" value="RBP02181.1"/>
    <property type="molecule type" value="Genomic_DNA"/>
</dbReference>
<dbReference type="InterPro" id="IPR036873">
    <property type="entry name" value="Rhodanese-like_dom_sf"/>
</dbReference>
<keyword evidence="2" id="KW-0677">Repeat</keyword>
<dbReference type="PANTHER" id="PTHR11364:SF27">
    <property type="entry name" value="SULFURTRANSFERASE"/>
    <property type="match status" value="1"/>
</dbReference>
<feature type="domain" description="Rhodanese" evidence="3">
    <location>
        <begin position="165"/>
        <end position="274"/>
    </location>
</feature>
<dbReference type="Gene3D" id="3.40.250.10">
    <property type="entry name" value="Rhodanese-like domain"/>
    <property type="match status" value="2"/>
</dbReference>
<accession>A0A366EID1</accession>
<gene>
    <name evidence="4" type="ORF">DET59_11756</name>
</gene>
<keyword evidence="4" id="KW-0670">Pyruvate</keyword>
<dbReference type="PROSITE" id="PS00380">
    <property type="entry name" value="RHODANESE_1"/>
    <property type="match status" value="1"/>
</dbReference>
<dbReference type="SMART" id="SM00450">
    <property type="entry name" value="RHOD"/>
    <property type="match status" value="2"/>
</dbReference>